<keyword evidence="1" id="KW-1133">Transmembrane helix</keyword>
<organism evidence="2 3">
    <name type="scientific">Brachionus calyciflorus</name>
    <dbReference type="NCBI Taxonomy" id="104777"/>
    <lineage>
        <taxon>Eukaryota</taxon>
        <taxon>Metazoa</taxon>
        <taxon>Spiralia</taxon>
        <taxon>Gnathifera</taxon>
        <taxon>Rotifera</taxon>
        <taxon>Eurotatoria</taxon>
        <taxon>Monogononta</taxon>
        <taxon>Pseudotrocha</taxon>
        <taxon>Ploima</taxon>
        <taxon>Brachionidae</taxon>
        <taxon>Brachionus</taxon>
    </lineage>
</organism>
<dbReference type="EMBL" id="CAJNOC010006766">
    <property type="protein sequence ID" value="CAF1085464.1"/>
    <property type="molecule type" value="Genomic_DNA"/>
</dbReference>
<name>A0A814MZS2_9BILA</name>
<dbReference type="AlphaFoldDB" id="A0A814MZS2"/>
<dbReference type="PANTHER" id="PTHR47163">
    <property type="entry name" value="DDE_TNP_IS1595 DOMAIN-CONTAINING PROTEIN"/>
    <property type="match status" value="1"/>
</dbReference>
<gene>
    <name evidence="2" type="ORF">OXX778_LOCUS20404</name>
</gene>
<keyword evidence="1" id="KW-0472">Membrane</keyword>
<dbReference type="PANTHER" id="PTHR47163:SF2">
    <property type="entry name" value="SI:DKEY-17M8.2"/>
    <property type="match status" value="1"/>
</dbReference>
<evidence type="ECO:0000313" key="3">
    <source>
        <dbReference type="Proteomes" id="UP000663879"/>
    </source>
</evidence>
<feature type="transmembrane region" description="Helical" evidence="1">
    <location>
        <begin position="52"/>
        <end position="72"/>
    </location>
</feature>
<comment type="caution">
    <text evidence="2">The sequence shown here is derived from an EMBL/GenBank/DDBJ whole genome shotgun (WGS) entry which is preliminary data.</text>
</comment>
<reference evidence="2" key="1">
    <citation type="submission" date="2021-02" db="EMBL/GenBank/DDBJ databases">
        <authorList>
            <person name="Nowell W R."/>
        </authorList>
    </citation>
    <scope>NUCLEOTIDE SEQUENCE</scope>
    <source>
        <strain evidence="2">Ploen Becks lab</strain>
    </source>
</reference>
<dbReference type="Proteomes" id="UP000663879">
    <property type="component" value="Unassembled WGS sequence"/>
</dbReference>
<evidence type="ECO:0008006" key="4">
    <source>
        <dbReference type="Google" id="ProtNLM"/>
    </source>
</evidence>
<keyword evidence="1" id="KW-0812">Transmembrane</keyword>
<proteinExistence type="predicted"/>
<feature type="non-terminal residue" evidence="2">
    <location>
        <position position="1"/>
    </location>
</feature>
<accession>A0A814MZS2</accession>
<keyword evidence="3" id="KW-1185">Reference proteome</keyword>
<dbReference type="InterPro" id="IPR053164">
    <property type="entry name" value="IS1016-like_transposase"/>
</dbReference>
<evidence type="ECO:0000313" key="2">
    <source>
        <dbReference type="EMBL" id="CAF1085464.1"/>
    </source>
</evidence>
<sequence>MTNKNLEQIKLILFKCEKCGKLCEIKSREDVVDRFVWRCSCSWRRTIRKNTFIGQFVISLQLILKLILHWALQTSQTDQSKLLGLSRETIVTFQQKLRLIACQSLNKDSVKLGGRNKIVEIDESFFVKVKNFKGKDLKRPQIWIFGMHERESPKTIFVVVKKRDAFTLLN</sequence>
<dbReference type="OrthoDB" id="10032537at2759"/>
<evidence type="ECO:0000256" key="1">
    <source>
        <dbReference type="SAM" id="Phobius"/>
    </source>
</evidence>
<protein>
    <recommendedName>
        <fullName evidence="4">Transposase</fullName>
    </recommendedName>
</protein>